<dbReference type="EMBL" id="LWUJ01000010">
    <property type="protein sequence ID" value="OAL10618.1"/>
    <property type="molecule type" value="Genomic_DNA"/>
</dbReference>
<dbReference type="AlphaFoldDB" id="A0A1A9QEF1"/>
<name>A0A1A9QEF1_9MOLU</name>
<gene>
    <name evidence="1" type="ORF">A6V39_00940</name>
</gene>
<keyword evidence="2" id="KW-1185">Reference proteome</keyword>
<evidence type="ECO:0000313" key="1">
    <source>
        <dbReference type="EMBL" id="OAL10618.1"/>
    </source>
</evidence>
<dbReference type="STRING" id="432608.A6V39_00940"/>
<reference evidence="2" key="1">
    <citation type="submission" date="2016-04" db="EMBL/GenBank/DDBJ databases">
        <authorList>
            <person name="Quiroz-Castaneda R.E."/>
            <person name="Martinez-Ocampo F."/>
        </authorList>
    </citation>
    <scope>NUCLEOTIDE SEQUENCE [LARGE SCALE GENOMIC DNA]</scope>
    <source>
        <strain evidence="2">INIFAP01</strain>
    </source>
</reference>
<accession>A0A1A9QEF1</accession>
<organism evidence="1 2">
    <name type="scientific">Candidatus Mycoplasma haematobovis</name>
    <dbReference type="NCBI Taxonomy" id="432608"/>
    <lineage>
        <taxon>Bacteria</taxon>
        <taxon>Bacillati</taxon>
        <taxon>Mycoplasmatota</taxon>
        <taxon>Mollicutes</taxon>
        <taxon>Mycoplasmataceae</taxon>
        <taxon>Mycoplasma</taxon>
    </lineage>
</organism>
<evidence type="ECO:0000313" key="2">
    <source>
        <dbReference type="Proteomes" id="UP000077623"/>
    </source>
</evidence>
<comment type="caution">
    <text evidence="1">The sequence shown here is derived from an EMBL/GenBank/DDBJ whole genome shotgun (WGS) entry which is preliminary data.</text>
</comment>
<proteinExistence type="predicted"/>
<sequence>MKSIAVKVLIGTLVAGTVATGVVFANFEDNYESYLRKQGRELLTSGSDKWNTLKTKYSKEGDGLLITIEDKPVQKTDLQPEQLKEWCLANNKGKFTNTKDEIYQRVSAWCTEPKTIVEKIGLENILDDTEPATPSGTGVAQTLNQALWTRKAQNYNTEGNTILIKQINNSSAEGTEDIRVSAATEAILRAWCRFSKNKHFKHEEDARYKAYLSWCTK</sequence>
<dbReference type="Proteomes" id="UP000077623">
    <property type="component" value="Unassembled WGS sequence"/>
</dbReference>
<protein>
    <submittedName>
        <fullName evidence="1">Uncharacterized protein</fullName>
    </submittedName>
</protein>
<dbReference type="RefSeq" id="WP_187149853.1">
    <property type="nucleotide sequence ID" value="NZ_LWUJ01000010.1"/>
</dbReference>